<comment type="caution">
    <text evidence="2">The sequence shown here is derived from an EMBL/GenBank/DDBJ whole genome shotgun (WGS) entry which is preliminary data.</text>
</comment>
<dbReference type="EMBL" id="ANAH02000001">
    <property type="protein sequence ID" value="EPX64810.1"/>
    <property type="molecule type" value="Genomic_DNA"/>
</dbReference>
<keyword evidence="3" id="KW-1185">Reference proteome</keyword>
<sequence>MWSHVVPQVTRPFRGGERGTEKVSNTSYTTEKVSNTSYWW</sequence>
<feature type="region of interest" description="Disordered" evidence="1">
    <location>
        <begin position="1"/>
        <end position="27"/>
    </location>
</feature>
<protein>
    <submittedName>
        <fullName evidence="2">Uncharacterized protein</fullName>
    </submittedName>
</protein>
<dbReference type="AlphaFoldDB" id="S9PKM8"/>
<organism evidence="2 3">
    <name type="scientific">Cystobacter fuscus (strain ATCC 25194 / DSM 2262 / NBRC 100088 / M29)</name>
    <dbReference type="NCBI Taxonomy" id="1242864"/>
    <lineage>
        <taxon>Bacteria</taxon>
        <taxon>Pseudomonadati</taxon>
        <taxon>Myxococcota</taxon>
        <taxon>Myxococcia</taxon>
        <taxon>Myxococcales</taxon>
        <taxon>Cystobacterineae</taxon>
        <taxon>Archangiaceae</taxon>
        <taxon>Cystobacter</taxon>
    </lineage>
</organism>
<evidence type="ECO:0000256" key="1">
    <source>
        <dbReference type="SAM" id="MobiDB-lite"/>
    </source>
</evidence>
<accession>S9PKM8</accession>
<proteinExistence type="predicted"/>
<dbReference type="Proteomes" id="UP000011682">
    <property type="component" value="Unassembled WGS sequence"/>
</dbReference>
<gene>
    <name evidence="2" type="ORF">D187_000232</name>
</gene>
<name>S9PKM8_CYSF2</name>
<evidence type="ECO:0000313" key="2">
    <source>
        <dbReference type="EMBL" id="EPX64810.1"/>
    </source>
</evidence>
<evidence type="ECO:0000313" key="3">
    <source>
        <dbReference type="Proteomes" id="UP000011682"/>
    </source>
</evidence>
<reference evidence="2" key="1">
    <citation type="submission" date="2013-05" db="EMBL/GenBank/DDBJ databases">
        <title>Genome assembly of Cystobacter fuscus DSM 2262.</title>
        <authorList>
            <person name="Sharma G."/>
            <person name="Khatri I."/>
            <person name="Kaur C."/>
            <person name="Mayilraj S."/>
            <person name="Subramanian S."/>
        </authorList>
    </citation>
    <scope>NUCLEOTIDE SEQUENCE [LARGE SCALE GENOMIC DNA]</scope>
    <source>
        <strain evidence="2">DSM 2262</strain>
    </source>
</reference>